<dbReference type="Pfam" id="PF00581">
    <property type="entry name" value="Rhodanese"/>
    <property type="match status" value="1"/>
</dbReference>
<dbReference type="EMBL" id="ONZQ02000014">
    <property type="protein sequence ID" value="SPO05817.1"/>
    <property type="molecule type" value="Genomic_DNA"/>
</dbReference>
<evidence type="ECO:0000313" key="2">
    <source>
        <dbReference type="EMBL" id="SPO05817.1"/>
    </source>
</evidence>
<dbReference type="SMART" id="SM00450">
    <property type="entry name" value="RHOD"/>
    <property type="match status" value="1"/>
</dbReference>
<sequence length="203" mass="21978">MASTTRAVRPIRSALRLAVSRPASPRPLRWASAVRSIHPAVPYTRSFGTAGVRWESEKKAAPATGAPSTPKKWDFEMIKEISENKPANILLIDVREPNELRSTGTIPTSVNIPIVTHPNAFCLPPDQFLALFGFEKPPTTGPDAPELVFFCKAGVRGRAAAQLASAEGYKSVGDYAGSWLDWSDKGGKAVEYDGSGEVWEGQQ</sequence>
<dbReference type="PANTHER" id="PTHR44086">
    <property type="entry name" value="THIOSULFATE SULFURTRANSFERASE RDL2, MITOCHONDRIAL-RELATED"/>
    <property type="match status" value="1"/>
</dbReference>
<evidence type="ECO:0000313" key="3">
    <source>
        <dbReference type="Proteomes" id="UP001187682"/>
    </source>
</evidence>
<organism evidence="2 3">
    <name type="scientific">Cephalotrichum gorgonifer</name>
    <dbReference type="NCBI Taxonomy" id="2041049"/>
    <lineage>
        <taxon>Eukaryota</taxon>
        <taxon>Fungi</taxon>
        <taxon>Dikarya</taxon>
        <taxon>Ascomycota</taxon>
        <taxon>Pezizomycotina</taxon>
        <taxon>Sordariomycetes</taxon>
        <taxon>Hypocreomycetidae</taxon>
        <taxon>Microascales</taxon>
        <taxon>Microascaceae</taxon>
        <taxon>Cephalotrichum</taxon>
    </lineage>
</organism>
<dbReference type="GO" id="GO:0004792">
    <property type="term" value="F:thiosulfate-cyanide sulfurtransferase activity"/>
    <property type="evidence" value="ECO:0007669"/>
    <property type="project" value="TreeGrafter"/>
</dbReference>
<protein>
    <recommendedName>
        <fullName evidence="1">Rhodanese domain-containing protein</fullName>
    </recommendedName>
</protein>
<dbReference type="PROSITE" id="PS50206">
    <property type="entry name" value="RHODANESE_3"/>
    <property type="match status" value="1"/>
</dbReference>
<dbReference type="Proteomes" id="UP001187682">
    <property type="component" value="Unassembled WGS sequence"/>
</dbReference>
<keyword evidence="3" id="KW-1185">Reference proteome</keyword>
<dbReference type="InterPro" id="IPR036873">
    <property type="entry name" value="Rhodanese-like_dom_sf"/>
</dbReference>
<dbReference type="AlphaFoldDB" id="A0AAE8N6L0"/>
<proteinExistence type="predicted"/>
<feature type="domain" description="Rhodanese" evidence="1">
    <location>
        <begin position="85"/>
        <end position="191"/>
    </location>
</feature>
<name>A0AAE8N6L0_9PEZI</name>
<dbReference type="PANTHER" id="PTHR44086:SF10">
    <property type="entry name" value="THIOSULFATE SULFURTRANSFERASE_RHODANESE-LIKE DOMAIN-CONTAINING PROTEIN 3"/>
    <property type="match status" value="1"/>
</dbReference>
<dbReference type="Gene3D" id="3.40.250.10">
    <property type="entry name" value="Rhodanese-like domain"/>
    <property type="match status" value="1"/>
</dbReference>
<reference evidence="2" key="1">
    <citation type="submission" date="2018-03" db="EMBL/GenBank/DDBJ databases">
        <authorList>
            <person name="Guldener U."/>
        </authorList>
    </citation>
    <scope>NUCLEOTIDE SEQUENCE</scope>
</reference>
<dbReference type="GO" id="GO:0005739">
    <property type="term" value="C:mitochondrion"/>
    <property type="evidence" value="ECO:0007669"/>
    <property type="project" value="TreeGrafter"/>
</dbReference>
<comment type="caution">
    <text evidence="2">The sequence shown here is derived from an EMBL/GenBank/DDBJ whole genome shotgun (WGS) entry which is preliminary data.</text>
</comment>
<dbReference type="CDD" id="cd01519">
    <property type="entry name" value="RHOD_HSP67B2"/>
    <property type="match status" value="1"/>
</dbReference>
<dbReference type="InterPro" id="IPR001763">
    <property type="entry name" value="Rhodanese-like_dom"/>
</dbReference>
<gene>
    <name evidence="2" type="ORF">DNG_08504</name>
</gene>
<accession>A0AAE8N6L0</accession>
<evidence type="ECO:0000259" key="1">
    <source>
        <dbReference type="PROSITE" id="PS50206"/>
    </source>
</evidence>
<dbReference type="SUPFAM" id="SSF52821">
    <property type="entry name" value="Rhodanese/Cell cycle control phosphatase"/>
    <property type="match status" value="1"/>
</dbReference>